<gene>
    <name evidence="2" type="ORF">Godav_000089</name>
</gene>
<evidence type="ECO:0000313" key="2">
    <source>
        <dbReference type="EMBL" id="MBA0634953.1"/>
    </source>
</evidence>
<dbReference type="Pfam" id="PF25972">
    <property type="entry name" value="At4g15545_C"/>
    <property type="match status" value="1"/>
</dbReference>
<dbReference type="AlphaFoldDB" id="A0A7J8T9W1"/>
<proteinExistence type="predicted"/>
<name>A0A7J8T9W1_GOSDV</name>
<dbReference type="PANTHER" id="PTHR47383">
    <property type="entry name" value="OS03G0659800 PROTEIN"/>
    <property type="match status" value="1"/>
</dbReference>
<evidence type="ECO:0000313" key="3">
    <source>
        <dbReference type="Proteomes" id="UP000593561"/>
    </source>
</evidence>
<reference evidence="2 3" key="1">
    <citation type="journal article" date="2019" name="Genome Biol. Evol.">
        <title>Insights into the evolution of the New World diploid cottons (Gossypium, subgenus Houzingenia) based on genome sequencing.</title>
        <authorList>
            <person name="Grover C.E."/>
            <person name="Arick M.A. 2nd"/>
            <person name="Thrash A."/>
            <person name="Conover J.L."/>
            <person name="Sanders W.S."/>
            <person name="Peterson D.G."/>
            <person name="Frelichowski J.E."/>
            <person name="Scheffler J.A."/>
            <person name="Scheffler B.E."/>
            <person name="Wendel J.F."/>
        </authorList>
    </citation>
    <scope>NUCLEOTIDE SEQUENCE [LARGE SCALE GENOMIC DNA]</scope>
    <source>
        <strain evidence="2">27</strain>
        <tissue evidence="2">Leaf</tissue>
    </source>
</reference>
<evidence type="ECO:0000259" key="1">
    <source>
        <dbReference type="Pfam" id="PF25972"/>
    </source>
</evidence>
<sequence length="195" mass="21676">MAGNGLPSLGRVKLTDLIPSEGIPSDSYKLSVSTLSQSFAQYSAAIIQFPASDGALLRSGLDSARLYFQQKAAYPPEELIHTNDSREWCKTSGTHQASSHLQLTLLLVGAHFQQGPLELMERNSFARPGKFYSSFTLSVSRLSYEQFSSFLANIKELNAQKQTRAETLRKAEEIFGIDNKDLFLSFQGLLNRNIH</sequence>
<comment type="caution">
    <text evidence="2">The sequence shown here is derived from an EMBL/GenBank/DDBJ whole genome shotgun (WGS) entry which is preliminary data.</text>
</comment>
<dbReference type="InterPro" id="IPR058936">
    <property type="entry name" value="At4g15545-like"/>
</dbReference>
<dbReference type="InterPro" id="IPR058935">
    <property type="entry name" value="At4g15545-like_C"/>
</dbReference>
<dbReference type="EMBL" id="JABFAC010239979">
    <property type="protein sequence ID" value="MBA0634953.1"/>
    <property type="molecule type" value="Genomic_DNA"/>
</dbReference>
<dbReference type="Proteomes" id="UP000593561">
    <property type="component" value="Unassembled WGS sequence"/>
</dbReference>
<protein>
    <recommendedName>
        <fullName evidence="1">At4g15545-like C-terminal domain-containing protein</fullName>
    </recommendedName>
</protein>
<accession>A0A7J8T9W1</accession>
<dbReference type="PANTHER" id="PTHR47383:SF8">
    <property type="entry name" value="OS01G0768300 PROTEIN"/>
    <property type="match status" value="1"/>
</dbReference>
<feature type="domain" description="At4g15545-like C-terminal" evidence="1">
    <location>
        <begin position="139"/>
        <end position="193"/>
    </location>
</feature>
<keyword evidence="3" id="KW-1185">Reference proteome</keyword>
<organism evidence="2 3">
    <name type="scientific">Gossypium davidsonii</name>
    <name type="common">Davidson's cotton</name>
    <name type="synonym">Gossypium klotzschianum subsp. davidsonii</name>
    <dbReference type="NCBI Taxonomy" id="34287"/>
    <lineage>
        <taxon>Eukaryota</taxon>
        <taxon>Viridiplantae</taxon>
        <taxon>Streptophyta</taxon>
        <taxon>Embryophyta</taxon>
        <taxon>Tracheophyta</taxon>
        <taxon>Spermatophyta</taxon>
        <taxon>Magnoliopsida</taxon>
        <taxon>eudicotyledons</taxon>
        <taxon>Gunneridae</taxon>
        <taxon>Pentapetalae</taxon>
        <taxon>rosids</taxon>
        <taxon>malvids</taxon>
        <taxon>Malvales</taxon>
        <taxon>Malvaceae</taxon>
        <taxon>Malvoideae</taxon>
        <taxon>Gossypium</taxon>
    </lineage>
</organism>